<feature type="transmembrane region" description="Helical" evidence="6">
    <location>
        <begin position="355"/>
        <end position="375"/>
    </location>
</feature>
<dbReference type="PANTHER" id="PTHR23513">
    <property type="entry name" value="INTEGRAL MEMBRANE EFFLUX PROTEIN-RELATED"/>
    <property type="match status" value="1"/>
</dbReference>
<dbReference type="CDD" id="cd06173">
    <property type="entry name" value="MFS_MefA_like"/>
    <property type="match status" value="1"/>
</dbReference>
<evidence type="ECO:0000256" key="3">
    <source>
        <dbReference type="ARBA" id="ARBA00022692"/>
    </source>
</evidence>
<dbReference type="HOGENOM" id="CLU_632637_0_0_4"/>
<keyword evidence="4 6" id="KW-1133">Transmembrane helix</keyword>
<keyword evidence="3 6" id="KW-0812">Transmembrane</keyword>
<evidence type="ECO:0000256" key="4">
    <source>
        <dbReference type="ARBA" id="ARBA00022989"/>
    </source>
</evidence>
<dbReference type="PANTHER" id="PTHR23513:SF6">
    <property type="entry name" value="MAJOR FACILITATOR SUPERFAMILY ASSOCIATED DOMAIN-CONTAINING PROTEIN"/>
    <property type="match status" value="1"/>
</dbReference>
<dbReference type="KEGG" id="bur:Bcep18194_B1166"/>
<feature type="transmembrane region" description="Helical" evidence="6">
    <location>
        <begin position="85"/>
        <end position="103"/>
    </location>
</feature>
<dbReference type="SUPFAM" id="SSF103473">
    <property type="entry name" value="MFS general substrate transporter"/>
    <property type="match status" value="1"/>
</dbReference>
<sequence length="433" mass="46076">MMPQDRLLTQRQERIEVAKLLFAQGAAVFSFRAFQLLFAWLVLRDAGSATYLASVIAVSWIVNLVAFPLGGVLIDRYGGVRGIRFSVTTSFAALLFFMLGEVSGEFNPVVAAAVLILMSALDGVMSIAPNAIIPTFVQGRDLNRYLGYAASVNSMQVIVGAIIGGASMAVIGVKGAILTIAILFAASVCAVWSLSSRNRIRDQKASARGVFKETFLGFHALFKIDPEKWLCVSSVVINFVLTPFLSIVIPAFIKSMLHAPVSYLAASEILFGIGMLIGAFIAPRLIEAGVSRLRIILLGNLMVGAGIVAVIFVNFDVLRGLIVATIGFALSLGNVTCGSLRGYAAPNDIRGRLEAAVFTCCVASIPLGSWVFGYFVSSGSIVYLGYAMTMAGIAIILAQAGLLISKNTVIVLTSPEKELSGLYSRMYPGAFKG</sequence>
<dbReference type="Proteomes" id="UP000002705">
    <property type="component" value="Chromosome 2"/>
</dbReference>
<feature type="transmembrane region" description="Helical" evidence="6">
    <location>
        <begin position="49"/>
        <end position="73"/>
    </location>
</feature>
<evidence type="ECO:0000256" key="1">
    <source>
        <dbReference type="ARBA" id="ARBA00004651"/>
    </source>
</evidence>
<accession>Q397T1</accession>
<feature type="transmembrane region" description="Helical" evidence="6">
    <location>
        <begin position="109"/>
        <end position="133"/>
    </location>
</feature>
<comment type="subcellular location">
    <subcellularLocation>
        <location evidence="1">Cell membrane</location>
        <topology evidence="1">Multi-pass membrane protein</topology>
    </subcellularLocation>
</comment>
<dbReference type="PATRIC" id="fig|482957.22.peg.4834"/>
<feature type="transmembrane region" description="Helical" evidence="6">
    <location>
        <begin position="145"/>
        <end position="170"/>
    </location>
</feature>
<feature type="transmembrane region" description="Helical" evidence="6">
    <location>
        <begin position="229"/>
        <end position="253"/>
    </location>
</feature>
<feature type="transmembrane region" description="Helical" evidence="6">
    <location>
        <begin position="321"/>
        <end position="343"/>
    </location>
</feature>
<feature type="transmembrane region" description="Helical" evidence="6">
    <location>
        <begin position="20"/>
        <end position="43"/>
    </location>
</feature>
<feature type="transmembrane region" description="Helical" evidence="6">
    <location>
        <begin position="176"/>
        <end position="194"/>
    </location>
</feature>
<evidence type="ECO:0000313" key="8">
    <source>
        <dbReference type="Proteomes" id="UP000002705"/>
    </source>
</evidence>
<name>Q397T1_BURL3</name>
<dbReference type="Pfam" id="PF07690">
    <property type="entry name" value="MFS_1"/>
    <property type="match status" value="1"/>
</dbReference>
<gene>
    <name evidence="7" type="ordered locus">Bcep18194_B1166</name>
</gene>
<dbReference type="InterPro" id="IPR036259">
    <property type="entry name" value="MFS_trans_sf"/>
</dbReference>
<evidence type="ECO:0000256" key="6">
    <source>
        <dbReference type="SAM" id="Phobius"/>
    </source>
</evidence>
<dbReference type="EMBL" id="CP000152">
    <property type="protein sequence ID" value="ABB11280.1"/>
    <property type="molecule type" value="Genomic_DNA"/>
</dbReference>
<reference evidence="7" key="1">
    <citation type="submission" date="2005-10" db="EMBL/GenBank/DDBJ databases">
        <title>Complete sequence of chromosome 2 of Burkholderia sp. 383.</title>
        <authorList>
            <consortium name="US DOE Joint Genome Institute"/>
            <person name="Copeland A."/>
            <person name="Lucas S."/>
            <person name="Lapidus A."/>
            <person name="Barry K."/>
            <person name="Detter J.C."/>
            <person name="Glavina T."/>
            <person name="Hammon N."/>
            <person name="Israni S."/>
            <person name="Pitluck S."/>
            <person name="Chain P."/>
            <person name="Malfatti S."/>
            <person name="Shin M."/>
            <person name="Vergez L."/>
            <person name="Schmutz J."/>
            <person name="Larimer F."/>
            <person name="Land M."/>
            <person name="Kyrpides N."/>
            <person name="Lykidis A."/>
            <person name="Richardson P."/>
        </authorList>
    </citation>
    <scope>NUCLEOTIDE SEQUENCE [LARGE SCALE GENOMIC DNA]</scope>
    <source>
        <strain evidence="7">383</strain>
    </source>
</reference>
<evidence type="ECO:0000313" key="7">
    <source>
        <dbReference type="EMBL" id="ABB11280.1"/>
    </source>
</evidence>
<feature type="transmembrane region" description="Helical" evidence="6">
    <location>
        <begin position="295"/>
        <end position="315"/>
    </location>
</feature>
<evidence type="ECO:0000256" key="2">
    <source>
        <dbReference type="ARBA" id="ARBA00022475"/>
    </source>
</evidence>
<dbReference type="GO" id="GO:0022857">
    <property type="term" value="F:transmembrane transporter activity"/>
    <property type="evidence" value="ECO:0007669"/>
    <property type="project" value="InterPro"/>
</dbReference>
<dbReference type="Gene3D" id="1.20.1250.20">
    <property type="entry name" value="MFS general substrate transporter like domains"/>
    <property type="match status" value="1"/>
</dbReference>
<dbReference type="AlphaFoldDB" id="Q397T1"/>
<organism evidence="7 8">
    <name type="scientific">Burkholderia lata (strain ATCC 17760 / DSM 23089 / LMG 22485 / NCIMB 9086 / R18194 / 383)</name>
    <dbReference type="NCBI Taxonomy" id="482957"/>
    <lineage>
        <taxon>Bacteria</taxon>
        <taxon>Pseudomonadati</taxon>
        <taxon>Pseudomonadota</taxon>
        <taxon>Betaproteobacteria</taxon>
        <taxon>Burkholderiales</taxon>
        <taxon>Burkholderiaceae</taxon>
        <taxon>Burkholderia</taxon>
        <taxon>Burkholderia cepacia complex</taxon>
    </lineage>
</organism>
<feature type="transmembrane region" description="Helical" evidence="6">
    <location>
        <begin position="265"/>
        <end position="283"/>
    </location>
</feature>
<keyword evidence="8" id="KW-1185">Reference proteome</keyword>
<evidence type="ECO:0000256" key="5">
    <source>
        <dbReference type="ARBA" id="ARBA00023136"/>
    </source>
</evidence>
<dbReference type="GO" id="GO:0005886">
    <property type="term" value="C:plasma membrane"/>
    <property type="evidence" value="ECO:0007669"/>
    <property type="project" value="UniProtKB-SubCell"/>
</dbReference>
<keyword evidence="2" id="KW-1003">Cell membrane</keyword>
<keyword evidence="5 6" id="KW-0472">Membrane</keyword>
<protein>
    <submittedName>
        <fullName evidence="7">Major facilitator superfamily (MFS_1) transporter</fullName>
    </submittedName>
</protein>
<feature type="transmembrane region" description="Helical" evidence="6">
    <location>
        <begin position="381"/>
        <end position="404"/>
    </location>
</feature>
<dbReference type="InterPro" id="IPR011701">
    <property type="entry name" value="MFS"/>
</dbReference>
<proteinExistence type="predicted"/>